<evidence type="ECO:0000313" key="1">
    <source>
        <dbReference type="EMBL" id="KAJ8316166.1"/>
    </source>
</evidence>
<dbReference type="EMBL" id="JARBDR010000328">
    <property type="protein sequence ID" value="KAJ8316166.1"/>
    <property type="molecule type" value="Genomic_DNA"/>
</dbReference>
<sequence length="104" mass="11714">FAKDQFNFGSNTNVGNSVVLYSGTQTYPCTIHKDGCTETQIMCYTAKMPAGKYMASVSVDGTKVPDADHCANYKTNCEFEKQIYSIERTSYPKFLGHRHLRLEL</sequence>
<protein>
    <submittedName>
        <fullName evidence="1">Uncharacterized protein</fullName>
    </submittedName>
</protein>
<comment type="caution">
    <text evidence="1">The sequence shown here is derived from an EMBL/GenBank/DDBJ whole genome shotgun (WGS) entry which is preliminary data.</text>
</comment>
<organism evidence="1 2">
    <name type="scientific">Tegillarca granosa</name>
    <name type="common">Malaysian cockle</name>
    <name type="synonym">Anadara granosa</name>
    <dbReference type="NCBI Taxonomy" id="220873"/>
    <lineage>
        <taxon>Eukaryota</taxon>
        <taxon>Metazoa</taxon>
        <taxon>Spiralia</taxon>
        <taxon>Lophotrochozoa</taxon>
        <taxon>Mollusca</taxon>
        <taxon>Bivalvia</taxon>
        <taxon>Autobranchia</taxon>
        <taxon>Pteriomorphia</taxon>
        <taxon>Arcoida</taxon>
        <taxon>Arcoidea</taxon>
        <taxon>Arcidae</taxon>
        <taxon>Tegillarca</taxon>
    </lineage>
</organism>
<gene>
    <name evidence="1" type="ORF">KUTeg_006180</name>
</gene>
<evidence type="ECO:0000313" key="2">
    <source>
        <dbReference type="Proteomes" id="UP001217089"/>
    </source>
</evidence>
<dbReference type="Gene3D" id="2.60.40.10">
    <property type="entry name" value="Immunoglobulins"/>
    <property type="match status" value="1"/>
</dbReference>
<feature type="non-terminal residue" evidence="1">
    <location>
        <position position="1"/>
    </location>
</feature>
<proteinExistence type="predicted"/>
<keyword evidence="2" id="KW-1185">Reference proteome</keyword>
<reference evidence="1 2" key="1">
    <citation type="submission" date="2022-12" db="EMBL/GenBank/DDBJ databases">
        <title>Chromosome-level genome of Tegillarca granosa.</title>
        <authorList>
            <person name="Kim J."/>
        </authorList>
    </citation>
    <scope>NUCLEOTIDE SEQUENCE [LARGE SCALE GENOMIC DNA]</scope>
    <source>
        <strain evidence="1">Teg-2019</strain>
        <tissue evidence="1">Adductor muscle</tissue>
    </source>
</reference>
<dbReference type="Proteomes" id="UP001217089">
    <property type="component" value="Unassembled WGS sequence"/>
</dbReference>
<name>A0ABQ9FJ14_TEGGR</name>
<dbReference type="InterPro" id="IPR013783">
    <property type="entry name" value="Ig-like_fold"/>
</dbReference>
<accession>A0ABQ9FJ14</accession>